<feature type="modified residue" description="4-aspartylphosphate" evidence="5">
    <location>
        <position position="81"/>
    </location>
</feature>
<dbReference type="PRINTS" id="PR00038">
    <property type="entry name" value="HTHLUXR"/>
</dbReference>
<evidence type="ECO:0000256" key="2">
    <source>
        <dbReference type="ARBA" id="ARBA00023015"/>
    </source>
</evidence>
<evidence type="ECO:0000256" key="4">
    <source>
        <dbReference type="ARBA" id="ARBA00023163"/>
    </source>
</evidence>
<protein>
    <submittedName>
        <fullName evidence="9">LuxR family transcriptional regulator</fullName>
    </submittedName>
</protein>
<keyword evidence="4" id="KW-0804">Transcription</keyword>
<dbReference type="CDD" id="cd06170">
    <property type="entry name" value="LuxR_C_like"/>
    <property type="match status" value="1"/>
</dbReference>
<dbReference type="InterPro" id="IPR011006">
    <property type="entry name" value="CheY-like_superfamily"/>
</dbReference>
<dbReference type="GO" id="GO:0000160">
    <property type="term" value="P:phosphorelay signal transduction system"/>
    <property type="evidence" value="ECO:0007669"/>
    <property type="project" value="InterPro"/>
</dbReference>
<dbReference type="AlphaFoldDB" id="A0A3M6F1L1"/>
<evidence type="ECO:0000256" key="5">
    <source>
        <dbReference type="PROSITE-ProRule" id="PRU00169"/>
    </source>
</evidence>
<dbReference type="GO" id="GO:0003677">
    <property type="term" value="F:DNA binding"/>
    <property type="evidence" value="ECO:0007669"/>
    <property type="project" value="UniProtKB-KW"/>
</dbReference>
<dbReference type="SMART" id="SM00421">
    <property type="entry name" value="HTH_LUXR"/>
    <property type="match status" value="1"/>
</dbReference>
<dbReference type="PROSITE" id="PS50043">
    <property type="entry name" value="HTH_LUXR_2"/>
    <property type="match status" value="1"/>
</dbReference>
<name>A0A3M6F1L1_9PSED</name>
<dbReference type="InterPro" id="IPR039420">
    <property type="entry name" value="WalR-like"/>
</dbReference>
<dbReference type="PROSITE" id="PS50110">
    <property type="entry name" value="RESPONSE_REGULATORY"/>
    <property type="match status" value="1"/>
</dbReference>
<keyword evidence="3" id="KW-0238">DNA-binding</keyword>
<evidence type="ECO:0000256" key="3">
    <source>
        <dbReference type="ARBA" id="ARBA00023125"/>
    </source>
</evidence>
<proteinExistence type="predicted"/>
<feature type="domain" description="Response regulatory" evidence="8">
    <location>
        <begin position="30"/>
        <end position="146"/>
    </location>
</feature>
<dbReference type="CDD" id="cd17535">
    <property type="entry name" value="REC_NarL-like"/>
    <property type="match status" value="1"/>
</dbReference>
<dbReference type="InterPro" id="IPR058245">
    <property type="entry name" value="NreC/VraR/RcsB-like_REC"/>
</dbReference>
<dbReference type="InterPro" id="IPR001789">
    <property type="entry name" value="Sig_transdc_resp-reg_receiver"/>
</dbReference>
<organism evidence="9 10">
    <name type="scientific">Pseudomonas caricapapayae</name>
    <dbReference type="NCBI Taxonomy" id="46678"/>
    <lineage>
        <taxon>Bacteria</taxon>
        <taxon>Pseudomonadati</taxon>
        <taxon>Pseudomonadota</taxon>
        <taxon>Gammaproteobacteria</taxon>
        <taxon>Pseudomonadales</taxon>
        <taxon>Pseudomonadaceae</taxon>
        <taxon>Pseudomonas</taxon>
    </lineage>
</organism>
<evidence type="ECO:0000313" key="9">
    <source>
        <dbReference type="EMBL" id="RMV74400.1"/>
    </source>
</evidence>
<dbReference type="InterPro" id="IPR000792">
    <property type="entry name" value="Tscrpt_reg_LuxR_C"/>
</dbReference>
<evidence type="ECO:0000259" key="8">
    <source>
        <dbReference type="PROSITE" id="PS50110"/>
    </source>
</evidence>
<gene>
    <name evidence="9" type="ORF">ALP05_04859</name>
</gene>
<dbReference type="EMBL" id="RBUY01000114">
    <property type="protein sequence ID" value="RMV74400.1"/>
    <property type="molecule type" value="Genomic_DNA"/>
</dbReference>
<keyword evidence="1 5" id="KW-0597">Phosphoprotein</keyword>
<dbReference type="PANTHER" id="PTHR43214:SF24">
    <property type="entry name" value="TRANSCRIPTIONAL REGULATORY PROTEIN NARL-RELATED"/>
    <property type="match status" value="1"/>
</dbReference>
<evidence type="ECO:0000256" key="6">
    <source>
        <dbReference type="SAM" id="MobiDB-lite"/>
    </source>
</evidence>
<feature type="region of interest" description="Disordered" evidence="6">
    <location>
        <begin position="1"/>
        <end position="20"/>
    </location>
</feature>
<keyword evidence="2" id="KW-0805">Transcription regulation</keyword>
<feature type="domain" description="HTH luxR-type" evidence="7">
    <location>
        <begin position="171"/>
        <end position="236"/>
    </location>
</feature>
<evidence type="ECO:0000259" key="7">
    <source>
        <dbReference type="PROSITE" id="PS50043"/>
    </source>
</evidence>
<evidence type="ECO:0000313" key="10">
    <source>
        <dbReference type="Proteomes" id="UP000269872"/>
    </source>
</evidence>
<dbReference type="PANTHER" id="PTHR43214">
    <property type="entry name" value="TWO-COMPONENT RESPONSE REGULATOR"/>
    <property type="match status" value="1"/>
</dbReference>
<dbReference type="SUPFAM" id="SSF52172">
    <property type="entry name" value="CheY-like"/>
    <property type="match status" value="1"/>
</dbReference>
<sequence length="246" mass="26549">MHQPSGTRHPATRNRPFYRRQGNEMTDTVRLVLADDHEVTRTGFVSLLAGHPEFDVVGQAADGQQAIDLCLELQPDIAILDIRMPVLNGLGAARILQQRMPDLKVVIFTMDDSTDHLEAAISAGAVGYLLKDASRDEVIAGLQRVARGEEALNSAVSARLLRRMTERNTNGATLPEALTPRERQVLGLVAGGFSNREIGEKLGITTGTAKAHVEKVIGKLGASDRTQAAVRGVALGLVSQSTSDWR</sequence>
<dbReference type="Gene3D" id="3.40.50.2300">
    <property type="match status" value="1"/>
</dbReference>
<dbReference type="GO" id="GO:0006355">
    <property type="term" value="P:regulation of DNA-templated transcription"/>
    <property type="evidence" value="ECO:0007669"/>
    <property type="project" value="InterPro"/>
</dbReference>
<comment type="caution">
    <text evidence="9">The sequence shown here is derived from an EMBL/GenBank/DDBJ whole genome shotgun (WGS) entry which is preliminary data.</text>
</comment>
<accession>A0A3M6F1L1</accession>
<dbReference type="SMART" id="SM00448">
    <property type="entry name" value="REC"/>
    <property type="match status" value="1"/>
</dbReference>
<dbReference type="Proteomes" id="UP000269872">
    <property type="component" value="Unassembled WGS sequence"/>
</dbReference>
<dbReference type="Pfam" id="PF00196">
    <property type="entry name" value="GerE"/>
    <property type="match status" value="1"/>
</dbReference>
<dbReference type="InterPro" id="IPR016032">
    <property type="entry name" value="Sig_transdc_resp-reg_C-effctor"/>
</dbReference>
<dbReference type="Pfam" id="PF00072">
    <property type="entry name" value="Response_reg"/>
    <property type="match status" value="1"/>
</dbReference>
<reference evidence="9 10" key="1">
    <citation type="submission" date="2018-08" db="EMBL/GenBank/DDBJ databases">
        <title>Recombination of ecologically and evolutionarily significant loci maintains genetic cohesion in the Pseudomonas syringae species complex.</title>
        <authorList>
            <person name="Dillon M."/>
            <person name="Thakur S."/>
            <person name="Almeida R.N.D."/>
            <person name="Weir B.S."/>
            <person name="Guttman D.S."/>
        </authorList>
    </citation>
    <scope>NUCLEOTIDE SEQUENCE [LARGE SCALE GENOMIC DNA]</scope>
    <source>
        <strain evidence="9 10">ICMP 7496</strain>
    </source>
</reference>
<dbReference type="SUPFAM" id="SSF46894">
    <property type="entry name" value="C-terminal effector domain of the bipartite response regulators"/>
    <property type="match status" value="1"/>
</dbReference>
<evidence type="ECO:0000256" key="1">
    <source>
        <dbReference type="ARBA" id="ARBA00022553"/>
    </source>
</evidence>